<feature type="non-terminal residue" evidence="1">
    <location>
        <position position="1"/>
    </location>
</feature>
<dbReference type="Proteomes" id="UP000789901">
    <property type="component" value="Unassembled WGS sequence"/>
</dbReference>
<name>A0ABN7XC07_GIGMA</name>
<reference evidence="1 2" key="1">
    <citation type="submission" date="2021-06" db="EMBL/GenBank/DDBJ databases">
        <authorList>
            <person name="Kallberg Y."/>
            <person name="Tangrot J."/>
            <person name="Rosling A."/>
        </authorList>
    </citation>
    <scope>NUCLEOTIDE SEQUENCE [LARGE SCALE GENOMIC DNA]</scope>
    <source>
        <strain evidence="1 2">120-4 pot B 10/14</strain>
    </source>
</reference>
<dbReference type="Gene3D" id="1.10.510.10">
    <property type="entry name" value="Transferase(Phosphotransferase) domain 1"/>
    <property type="match status" value="1"/>
</dbReference>
<gene>
    <name evidence="1" type="ORF">GMARGA_LOCUS41619</name>
</gene>
<proteinExistence type="predicted"/>
<dbReference type="SUPFAM" id="SSF56112">
    <property type="entry name" value="Protein kinase-like (PK-like)"/>
    <property type="match status" value="1"/>
</dbReference>
<evidence type="ECO:0000313" key="1">
    <source>
        <dbReference type="EMBL" id="CAG8852798.1"/>
    </source>
</evidence>
<keyword evidence="2" id="KW-1185">Reference proteome</keyword>
<dbReference type="EMBL" id="CAJVQB010116189">
    <property type="protein sequence ID" value="CAG8852798.1"/>
    <property type="molecule type" value="Genomic_DNA"/>
</dbReference>
<organism evidence="1 2">
    <name type="scientific">Gigaspora margarita</name>
    <dbReference type="NCBI Taxonomy" id="4874"/>
    <lineage>
        <taxon>Eukaryota</taxon>
        <taxon>Fungi</taxon>
        <taxon>Fungi incertae sedis</taxon>
        <taxon>Mucoromycota</taxon>
        <taxon>Glomeromycotina</taxon>
        <taxon>Glomeromycetes</taxon>
        <taxon>Diversisporales</taxon>
        <taxon>Gigasporaceae</taxon>
        <taxon>Gigaspora</taxon>
    </lineage>
</organism>
<dbReference type="InterPro" id="IPR011009">
    <property type="entry name" value="Kinase-like_dom_sf"/>
</dbReference>
<sequence>SGLLAFQNIPCDINLLYEIYEGKRTAIPTYVPKLIAKLISKCLSSHPEERPTSKNIYETINICSKCLSSQPEERPTSKEIYEITNIWSNEILNIEPTEFIVQVEKANEIIVNDLESKLPKSKEI</sequence>
<protein>
    <submittedName>
        <fullName evidence="1">23765_t:CDS:1</fullName>
    </submittedName>
</protein>
<comment type="caution">
    <text evidence="1">The sequence shown here is derived from an EMBL/GenBank/DDBJ whole genome shotgun (WGS) entry which is preliminary data.</text>
</comment>
<evidence type="ECO:0000313" key="2">
    <source>
        <dbReference type="Proteomes" id="UP000789901"/>
    </source>
</evidence>
<accession>A0ABN7XC07</accession>